<name>A0A7W7W9S9_9ACTN</name>
<dbReference type="EMBL" id="JACHJU010000001">
    <property type="protein sequence ID" value="MBB4939223.1"/>
    <property type="molecule type" value="Genomic_DNA"/>
</dbReference>
<organism evidence="1 2">
    <name type="scientific">Streptosporangium album</name>
    <dbReference type="NCBI Taxonomy" id="47479"/>
    <lineage>
        <taxon>Bacteria</taxon>
        <taxon>Bacillati</taxon>
        <taxon>Actinomycetota</taxon>
        <taxon>Actinomycetes</taxon>
        <taxon>Streptosporangiales</taxon>
        <taxon>Streptosporangiaceae</taxon>
        <taxon>Streptosporangium</taxon>
    </lineage>
</organism>
<sequence length="42" mass="4490">MIEKLARIRDTHGVVLPELDLGGGHGAEPGHGIRLFRDIGDA</sequence>
<gene>
    <name evidence="1" type="ORF">FHR32_003528</name>
</gene>
<reference evidence="1 2" key="1">
    <citation type="submission" date="2020-08" db="EMBL/GenBank/DDBJ databases">
        <title>Sequencing the genomes of 1000 actinobacteria strains.</title>
        <authorList>
            <person name="Klenk H.-P."/>
        </authorList>
    </citation>
    <scope>NUCLEOTIDE SEQUENCE [LARGE SCALE GENOMIC DNA]</scope>
    <source>
        <strain evidence="1 2">DSM 43023</strain>
    </source>
</reference>
<dbReference type="AlphaFoldDB" id="A0A7W7W9S9"/>
<accession>A0A7W7W9S9</accession>
<evidence type="ECO:0000313" key="1">
    <source>
        <dbReference type="EMBL" id="MBB4939223.1"/>
    </source>
</evidence>
<evidence type="ECO:0000313" key="2">
    <source>
        <dbReference type="Proteomes" id="UP000534286"/>
    </source>
</evidence>
<protein>
    <submittedName>
        <fullName evidence="1">Diaminopimelate decarboxylase</fullName>
    </submittedName>
</protein>
<dbReference type="RefSeq" id="WP_281390876.1">
    <property type="nucleotide sequence ID" value="NZ_BAABEK010000035.1"/>
</dbReference>
<proteinExistence type="predicted"/>
<comment type="caution">
    <text evidence="1">The sequence shown here is derived from an EMBL/GenBank/DDBJ whole genome shotgun (WGS) entry which is preliminary data.</text>
</comment>
<keyword evidence="2" id="KW-1185">Reference proteome</keyword>
<dbReference type="Proteomes" id="UP000534286">
    <property type="component" value="Unassembled WGS sequence"/>
</dbReference>